<dbReference type="SUPFAM" id="SSF52833">
    <property type="entry name" value="Thioredoxin-like"/>
    <property type="match status" value="1"/>
</dbReference>
<dbReference type="InterPro" id="IPR032801">
    <property type="entry name" value="PXL2A/B/C"/>
</dbReference>
<feature type="compositionally biased region" description="Low complexity" evidence="1">
    <location>
        <begin position="23"/>
        <end position="41"/>
    </location>
</feature>
<feature type="region of interest" description="Disordered" evidence="1">
    <location>
        <begin position="1637"/>
        <end position="1686"/>
    </location>
</feature>
<feature type="region of interest" description="Disordered" evidence="1">
    <location>
        <begin position="1"/>
        <end position="51"/>
    </location>
</feature>
<feature type="region of interest" description="Disordered" evidence="1">
    <location>
        <begin position="192"/>
        <end position="242"/>
    </location>
</feature>
<feature type="compositionally biased region" description="Polar residues" evidence="1">
    <location>
        <begin position="1563"/>
        <end position="1574"/>
    </location>
</feature>
<feature type="compositionally biased region" description="Acidic residues" evidence="1">
    <location>
        <begin position="1654"/>
        <end position="1677"/>
    </location>
</feature>
<feature type="compositionally biased region" description="Low complexity" evidence="1">
    <location>
        <begin position="1235"/>
        <end position="1254"/>
    </location>
</feature>
<reference evidence="2" key="1">
    <citation type="journal article" date="2014" name="Genome Biol. Evol.">
        <title>Gene Loss Rather Than Gene Gain Is Associated with a Host Jump from Monocots to Dicots in the Smut Fungus Melanopsichium pennsylvanicum.</title>
        <authorList>
            <person name="Sharma R."/>
            <person name="Mishra B."/>
            <person name="Runge F."/>
            <person name="Thines M."/>
        </authorList>
    </citation>
    <scope>NUCLEOTIDE SEQUENCE</scope>
    <source>
        <strain evidence="2">4</strain>
    </source>
</reference>
<feature type="region of interest" description="Disordered" evidence="1">
    <location>
        <begin position="336"/>
        <end position="438"/>
    </location>
</feature>
<feature type="compositionally biased region" description="Low complexity" evidence="1">
    <location>
        <begin position="382"/>
        <end position="393"/>
    </location>
</feature>
<feature type="compositionally biased region" description="Low complexity" evidence="1">
    <location>
        <begin position="600"/>
        <end position="628"/>
    </location>
</feature>
<evidence type="ECO:0008006" key="3">
    <source>
        <dbReference type="Google" id="ProtNLM"/>
    </source>
</evidence>
<proteinExistence type="predicted"/>
<feature type="compositionally biased region" description="Low complexity" evidence="1">
    <location>
        <begin position="567"/>
        <end position="577"/>
    </location>
</feature>
<feature type="compositionally biased region" description="Polar residues" evidence="1">
    <location>
        <begin position="1589"/>
        <end position="1614"/>
    </location>
</feature>
<dbReference type="PANTHER" id="PTHR28630:SF3">
    <property type="entry name" value="PEROXIREDOXIN-LIKE 2C"/>
    <property type="match status" value="1"/>
</dbReference>
<feature type="region of interest" description="Disordered" evidence="1">
    <location>
        <begin position="1556"/>
        <end position="1614"/>
    </location>
</feature>
<sequence>MTLSYVRSPSFSGHQTFSDSLHASPPQSPSASCASSTAASPIVGRSSPRAPSRALGTSVSAAAASGSASRLITHLPASVSAPVALGLLHDEASIIIPNDRMEAGLSLRRSPLLPTNDFEFEARTFDTAVSRIPDGAASLDDLDLDDARYESSYTGDIDLHDRFVYRRPYIDRAFSRSKRRSQLIFEQKFQQHRSTVPTAGVEPDSPQIASFGSPRQLRTKRPDTAPQRASISPRTPESAPAHLDSAYRVAITCSGGLRELTIGAAAQPATKRANWIRRTRDFEAYSDSLHSHSTCALEAAAPITASTTASRRHSSFLTGDYRSATCMPVIASNSFEVPSQPSEKRPSRITYKSSGAASNPSGSPILASTGLVGVASPKRDSMLSTDSSATSSSKAERRSVENVEFEGDDAHRRAQSSASSGCGHEDSPATMSDQWQSEGQAKLKVAEVLGSPKFSADYEETAEIKPAESAAETASSKDDISATTQEIDRPTIGVIEEKAAALAVSDAESSVDPALVPAPAVVPSMLGRVVPPTPAQPEWIDPVGESVSPTSSPVKTFRSLGPDASSRKSFSSRSQNSVDTKLSTSPTSPFGTLALPQPKSNGSSPLLSNGGRRGSSTSVASAASSTSTYRIRRKPVPSDADEYERRPSTTSATFSDTADVSPQRIPNQEPAPLPTSKDDAIRTVQHARSPSGSDFIRMAQEGAQARMAEKGIKCIPAYLPAKSSKRPSTASASAPGQFGLGIGKAPRVSASSRDFSAAENSLGVDASSTAPADAEPTVASRTPSRATIKRPTTAPVGSSGQFRTASDAAHKSVLEVEGQQFLIGKEEPKKGLPLQDSSPSIPNAVRFMQLQRNNSIGSEIASISKRDSLLEAKRKSVSIHDLNRSDRASIRSASIRINGSTNDTAATSLTGGWDLEQELKIVDKVRNANGDADTTGPKLRPASIDKSKKALAAAAKPKNPMLMNIINEDESDEVKAAAREAGIPEGSYAIHPPSMLQLFEASQCLVYNQQGQEVLFGDLFKKRRTLVCFLRHWWCGFCQQFAMSIRNIDPLPLKKANLDFVIIGQGDWHVIKAYREVMKVPYPMYADPKRNVYRALGMTLRTNDANPVCARPDYASMSMTKGILVAIKKGLFDMPIRNPGDMKLLGGDFILGPGLQCSFTHRMTTADGHMDLPRILAQAGCDLSLKTPKPMFTVDEKEARAGLLAGGNQNRRQMRSLGRSRGKKSKADSGMVDTSFGSASGSAAADSSANGSASSRFIRPSLWGRFPGRFSKSQVSLPTSGSMADLSTDFGPARGFSAGPRSASAMRKISYDERGRVRDSFETQQTDIEFESRATSIGTRGRPSDVSAPAASSSMNKVQSMSELRSRFEMGTSSQLGSGRFRAKSRQEPSAAKLSLESHLTVPGRDSLHHSASNKSLRTAHANGNGAATPTQQTRASLKQVDAGKIGRTNDPSEPLPVFRNNILARSNGALTCTATGLGIAAVDDSTDGVLGASTGDKIMVDDTAAVSAKSAAPVLMADLAAPGSFLMDLDVYDSLSRQPSQKFYGKSAKFNMGKANPLESGLSPSQFSDSGFTQEAADADSDTEPAMSATTSPARSQRTASSTNSNYSTGGVPSASNSFYSFNTFRGKTYLEHLVEEWDEEDERDGRSRQREVEEDEEEEEEEEEDSAEENDEPIEFEGGRNGIF</sequence>
<feature type="compositionally biased region" description="Basic residues" evidence="1">
    <location>
        <begin position="1212"/>
        <end position="1224"/>
    </location>
</feature>
<feature type="region of interest" description="Disordered" evidence="1">
    <location>
        <begin position="1332"/>
        <end position="1454"/>
    </location>
</feature>
<dbReference type="Gene3D" id="3.40.30.10">
    <property type="entry name" value="Glutaredoxin"/>
    <property type="match status" value="1"/>
</dbReference>
<dbReference type="CDD" id="cd02970">
    <property type="entry name" value="PRX_like2"/>
    <property type="match status" value="1"/>
</dbReference>
<feature type="compositionally biased region" description="Polar residues" evidence="1">
    <location>
        <begin position="1426"/>
        <end position="1437"/>
    </location>
</feature>
<feature type="region of interest" description="Disordered" evidence="1">
    <location>
        <begin position="540"/>
        <end position="679"/>
    </location>
</feature>
<feature type="region of interest" description="Disordered" evidence="1">
    <location>
        <begin position="762"/>
        <end position="803"/>
    </location>
</feature>
<organism evidence="2">
    <name type="scientific">Melanopsichium pennsylvanicum 4</name>
    <dbReference type="NCBI Taxonomy" id="1398559"/>
    <lineage>
        <taxon>Eukaryota</taxon>
        <taxon>Fungi</taxon>
        <taxon>Dikarya</taxon>
        <taxon>Basidiomycota</taxon>
        <taxon>Ustilaginomycotina</taxon>
        <taxon>Ustilaginomycetes</taxon>
        <taxon>Ustilaginales</taxon>
        <taxon>Ustilaginaceae</taxon>
        <taxon>Melanopsichium</taxon>
    </lineage>
</organism>
<evidence type="ECO:0000313" key="2">
    <source>
        <dbReference type="EMBL" id="CDI54740.1"/>
    </source>
</evidence>
<feature type="compositionally biased region" description="Low complexity" evidence="1">
    <location>
        <begin position="648"/>
        <end position="661"/>
    </location>
</feature>
<feature type="region of interest" description="Disordered" evidence="1">
    <location>
        <begin position="1200"/>
        <end position="1254"/>
    </location>
</feature>
<protein>
    <recommendedName>
        <fullName evidence="3">Thioredoxin domain-containing protein</fullName>
    </recommendedName>
</protein>
<evidence type="ECO:0000256" key="1">
    <source>
        <dbReference type="SAM" id="MobiDB-lite"/>
    </source>
</evidence>
<accession>A0A077QWX0</accession>
<feature type="compositionally biased region" description="Polar residues" evidence="1">
    <location>
        <begin position="429"/>
        <end position="438"/>
    </location>
</feature>
<feature type="region of interest" description="Disordered" evidence="1">
    <location>
        <begin position="457"/>
        <end position="491"/>
    </location>
</feature>
<feature type="compositionally biased region" description="Polar residues" evidence="1">
    <location>
        <begin position="578"/>
        <end position="590"/>
    </location>
</feature>
<feature type="compositionally biased region" description="Low complexity" evidence="1">
    <location>
        <begin position="353"/>
        <end position="364"/>
    </location>
</feature>
<dbReference type="Pfam" id="PF13911">
    <property type="entry name" value="AhpC-TSA_2"/>
    <property type="match status" value="1"/>
</dbReference>
<name>A0A077QWX0_9BASI</name>
<feature type="non-terminal residue" evidence="2">
    <location>
        <position position="1686"/>
    </location>
</feature>
<dbReference type="InterPro" id="IPR036249">
    <property type="entry name" value="Thioredoxin-like_sf"/>
</dbReference>
<feature type="compositionally biased region" description="Polar residues" evidence="1">
    <location>
        <begin position="1"/>
        <end position="21"/>
    </location>
</feature>
<dbReference type="EMBL" id="HG529627">
    <property type="protein sequence ID" value="CDI54740.1"/>
    <property type="molecule type" value="Genomic_DNA"/>
</dbReference>
<dbReference type="PANTHER" id="PTHR28630">
    <property type="match status" value="1"/>
</dbReference>